<name>A0A2H3BM93_9AGAR</name>
<evidence type="ECO:0000313" key="2">
    <source>
        <dbReference type="Proteomes" id="UP000218334"/>
    </source>
</evidence>
<gene>
    <name evidence="1" type="ORF">ARMSODRAFT_974042</name>
</gene>
<dbReference type="AlphaFoldDB" id="A0A2H3BM93"/>
<protein>
    <submittedName>
        <fullName evidence="1">Uncharacterized protein</fullName>
    </submittedName>
</protein>
<dbReference type="EMBL" id="KZ293425">
    <property type="protein sequence ID" value="PBK70780.1"/>
    <property type="molecule type" value="Genomic_DNA"/>
</dbReference>
<reference evidence="2" key="1">
    <citation type="journal article" date="2017" name="Nat. Ecol. Evol.">
        <title>Genome expansion and lineage-specific genetic innovations in the forest pathogenic fungi Armillaria.</title>
        <authorList>
            <person name="Sipos G."/>
            <person name="Prasanna A.N."/>
            <person name="Walter M.C."/>
            <person name="O'Connor E."/>
            <person name="Balint B."/>
            <person name="Krizsan K."/>
            <person name="Kiss B."/>
            <person name="Hess J."/>
            <person name="Varga T."/>
            <person name="Slot J."/>
            <person name="Riley R."/>
            <person name="Boka B."/>
            <person name="Rigling D."/>
            <person name="Barry K."/>
            <person name="Lee J."/>
            <person name="Mihaltcheva S."/>
            <person name="LaButti K."/>
            <person name="Lipzen A."/>
            <person name="Waldron R."/>
            <person name="Moloney N.M."/>
            <person name="Sperisen C."/>
            <person name="Kredics L."/>
            <person name="Vagvoelgyi C."/>
            <person name="Patrignani A."/>
            <person name="Fitzpatrick D."/>
            <person name="Nagy I."/>
            <person name="Doyle S."/>
            <person name="Anderson J.B."/>
            <person name="Grigoriev I.V."/>
            <person name="Gueldener U."/>
            <person name="Muensterkoetter M."/>
            <person name="Nagy L.G."/>
        </authorList>
    </citation>
    <scope>NUCLEOTIDE SEQUENCE [LARGE SCALE GENOMIC DNA]</scope>
    <source>
        <strain evidence="2">28-4</strain>
    </source>
</reference>
<accession>A0A2H3BM93</accession>
<keyword evidence="2" id="KW-1185">Reference proteome</keyword>
<proteinExistence type="predicted"/>
<sequence>MPDNRYTYFQAPAGPCRLVPLTEQRHWRVMNAAIKNQRLRKLSPKPVDVPKKKSYFAQDEASEELYVMASPENMSRDLDIDTQYNGPSTWDFMMLDLDVSNGSTRILQELEKFHLSFNVEVISLNLRAGLKETWEALDKLERLANWIDDVDLRQWSKAAEEHERLWKG</sequence>
<organism evidence="1 2">
    <name type="scientific">Armillaria solidipes</name>
    <dbReference type="NCBI Taxonomy" id="1076256"/>
    <lineage>
        <taxon>Eukaryota</taxon>
        <taxon>Fungi</taxon>
        <taxon>Dikarya</taxon>
        <taxon>Basidiomycota</taxon>
        <taxon>Agaricomycotina</taxon>
        <taxon>Agaricomycetes</taxon>
        <taxon>Agaricomycetidae</taxon>
        <taxon>Agaricales</taxon>
        <taxon>Marasmiineae</taxon>
        <taxon>Physalacriaceae</taxon>
        <taxon>Armillaria</taxon>
    </lineage>
</organism>
<dbReference type="Proteomes" id="UP000218334">
    <property type="component" value="Unassembled WGS sequence"/>
</dbReference>
<evidence type="ECO:0000313" key="1">
    <source>
        <dbReference type="EMBL" id="PBK70780.1"/>
    </source>
</evidence>